<accession>A0A7X8C5S9</accession>
<sequence>MDIISEKKLRNELDQLFEKHRKQTEELMNKYKGKYESLGLDGPEDYQIEMKKLQEKHYNEFDEFRKKAINLGFGSMTV</sequence>
<dbReference type="EMBL" id="JAAYSM010000388">
    <property type="protein sequence ID" value="NLJ19324.1"/>
    <property type="molecule type" value="Genomic_DNA"/>
</dbReference>
<protein>
    <submittedName>
        <fullName evidence="1">Uncharacterized protein</fullName>
    </submittedName>
</protein>
<evidence type="ECO:0000313" key="2">
    <source>
        <dbReference type="Proteomes" id="UP000541058"/>
    </source>
</evidence>
<reference evidence="1 2" key="1">
    <citation type="journal article" date="2020" name="Biotechnol. Biofuels">
        <title>New insights from the biogas microbiome by comprehensive genome-resolved metagenomics of nearly 1600 species originating from multiple anaerobic digesters.</title>
        <authorList>
            <person name="Campanaro S."/>
            <person name="Treu L."/>
            <person name="Rodriguez-R L.M."/>
            <person name="Kovalovszki A."/>
            <person name="Ziels R.M."/>
            <person name="Maus I."/>
            <person name="Zhu X."/>
            <person name="Kougias P.G."/>
            <person name="Basile A."/>
            <person name="Luo G."/>
            <person name="Schluter A."/>
            <person name="Konstantinidis K.T."/>
            <person name="Angelidaki I."/>
        </authorList>
    </citation>
    <scope>NUCLEOTIDE SEQUENCE [LARGE SCALE GENOMIC DNA]</scope>
    <source>
        <strain evidence="1">AS23ysBPME_34</strain>
    </source>
</reference>
<gene>
    <name evidence="1" type="ORF">GX355_10760</name>
</gene>
<name>A0A7X8C5S9_9LACT</name>
<evidence type="ECO:0000313" key="1">
    <source>
        <dbReference type="EMBL" id="NLJ19324.1"/>
    </source>
</evidence>
<dbReference type="Proteomes" id="UP000541058">
    <property type="component" value="Unassembled WGS sequence"/>
</dbReference>
<dbReference type="AlphaFoldDB" id="A0A7X8C5S9"/>
<proteinExistence type="predicted"/>
<organism evidence="1 2">
    <name type="scientific">Globicatella sulfidifaciens</name>
    <dbReference type="NCBI Taxonomy" id="136093"/>
    <lineage>
        <taxon>Bacteria</taxon>
        <taxon>Bacillati</taxon>
        <taxon>Bacillota</taxon>
        <taxon>Bacilli</taxon>
        <taxon>Lactobacillales</taxon>
        <taxon>Aerococcaceae</taxon>
        <taxon>Globicatella</taxon>
    </lineage>
</organism>
<comment type="caution">
    <text evidence="1">The sequence shown here is derived from an EMBL/GenBank/DDBJ whole genome shotgun (WGS) entry which is preliminary data.</text>
</comment>